<dbReference type="GO" id="GO:0005739">
    <property type="term" value="C:mitochondrion"/>
    <property type="evidence" value="ECO:0007669"/>
    <property type="project" value="TreeGrafter"/>
</dbReference>
<evidence type="ECO:0000259" key="2">
    <source>
        <dbReference type="Pfam" id="PF09159"/>
    </source>
</evidence>
<dbReference type="GO" id="GO:0000403">
    <property type="term" value="F:Y-form DNA binding"/>
    <property type="evidence" value="ECO:0007669"/>
    <property type="project" value="TreeGrafter"/>
</dbReference>
<dbReference type="HOGENOM" id="CLU_042191_0_0_1"/>
<dbReference type="Pfam" id="PF09159">
    <property type="entry name" value="Ydc2-catalyt"/>
    <property type="match status" value="1"/>
</dbReference>
<name>S3C757_OPHP1</name>
<dbReference type="AlphaFoldDB" id="S3C757"/>
<sequence length="388" mass="42304">MLAVYNVEEGVVWEIALRDVAVLCGRNASGTKSSLRSDLEEAVLSEAAAKLTTKQSTTPSPELPRRVLSIDMGVRNLAYCLLEADPRGGPAKLIAWERLSLIDEDEARQADAATKKSLFTPPRLATIAARLVRDRLLALEPTHVVIERQRSRSGGGMAVLEWTMRVNSLEAMLHGIFAYHQVSQARQKIQSVEAVSPKRVSVFLLRGGIGDGTSRDQCPQTATTKEKDIKDVKEAFIAGILRAAVDGRKEATKGTKTAKTTKTTTAKTKAAMADRGTLLSYDERASPMVEAYMVRWDAKQKRLRPKEAKAAAKSKTSKGGVDDNDDSGGISDNDQKTTVTNLLPTLSKIDDLADCVAQGLIWLEWEHNKGILRDEGADALLEEKQLPG</sequence>
<dbReference type="OrthoDB" id="5552842at2759"/>
<dbReference type="SUPFAM" id="SSF53098">
    <property type="entry name" value="Ribonuclease H-like"/>
    <property type="match status" value="1"/>
</dbReference>
<keyword evidence="3" id="KW-0378">Hydrolase</keyword>
<keyword evidence="4" id="KW-1185">Reference proteome</keyword>
<dbReference type="PANTHER" id="PTHR28072">
    <property type="entry name" value="CRUCIFORM CUTTING ENDONUCLEASE 1, MITOCHONDRIAL-RELATED"/>
    <property type="match status" value="1"/>
</dbReference>
<evidence type="ECO:0000313" key="4">
    <source>
        <dbReference type="Proteomes" id="UP000016923"/>
    </source>
</evidence>
<dbReference type="InterPro" id="IPR036397">
    <property type="entry name" value="RNaseH_sf"/>
</dbReference>
<dbReference type="GO" id="GO:0070336">
    <property type="term" value="F:flap-structured DNA binding"/>
    <property type="evidence" value="ECO:0007669"/>
    <property type="project" value="TreeGrafter"/>
</dbReference>
<dbReference type="PANTHER" id="PTHR28072:SF1">
    <property type="entry name" value="CRUCIFORM CUTTING ENDONUCLEASE 1, MITOCHONDRIAL-RELATED"/>
    <property type="match status" value="1"/>
</dbReference>
<dbReference type="GO" id="GO:0000402">
    <property type="term" value="F:crossed form four-way junction DNA binding"/>
    <property type="evidence" value="ECO:0007669"/>
    <property type="project" value="TreeGrafter"/>
</dbReference>
<keyword evidence="3" id="KW-0255">Endonuclease</keyword>
<dbReference type="Proteomes" id="UP000016923">
    <property type="component" value="Unassembled WGS sequence"/>
</dbReference>
<dbReference type="CDD" id="cd16963">
    <property type="entry name" value="CCE1"/>
    <property type="match status" value="1"/>
</dbReference>
<gene>
    <name evidence="3" type="ORF">F503_00443</name>
</gene>
<dbReference type="InterPro" id="IPR012337">
    <property type="entry name" value="RNaseH-like_sf"/>
</dbReference>
<feature type="domain" description="Mitochondrial resolvase Ydc2 catalytic" evidence="2">
    <location>
        <begin position="67"/>
        <end position="369"/>
    </location>
</feature>
<dbReference type="GO" id="GO:0004520">
    <property type="term" value="F:DNA endonuclease activity"/>
    <property type="evidence" value="ECO:0007669"/>
    <property type="project" value="TreeGrafter"/>
</dbReference>
<dbReference type="InterPro" id="IPR039197">
    <property type="entry name" value="Mrs1/Cce1"/>
</dbReference>
<keyword evidence="3" id="KW-0540">Nuclease</keyword>
<dbReference type="InterPro" id="IPR015242">
    <property type="entry name" value="Ydc2_cat"/>
</dbReference>
<evidence type="ECO:0000256" key="1">
    <source>
        <dbReference type="SAM" id="MobiDB-lite"/>
    </source>
</evidence>
<accession>S3C757</accession>
<dbReference type="STRING" id="1262450.S3C757"/>
<dbReference type="OMA" id="GITWLEW"/>
<dbReference type="eggNOG" id="ENOG502S4DK">
    <property type="taxonomic scope" value="Eukaryota"/>
</dbReference>
<evidence type="ECO:0000313" key="3">
    <source>
        <dbReference type="EMBL" id="EPE07721.1"/>
    </source>
</evidence>
<dbReference type="VEuPathDB" id="FungiDB:F503_00443"/>
<dbReference type="Gene3D" id="3.30.420.10">
    <property type="entry name" value="Ribonuclease H-like superfamily/Ribonuclease H"/>
    <property type="match status" value="1"/>
</dbReference>
<dbReference type="EMBL" id="KE148150">
    <property type="protein sequence ID" value="EPE07721.1"/>
    <property type="molecule type" value="Genomic_DNA"/>
</dbReference>
<protein>
    <submittedName>
        <fullName evidence="3">Cruciform cutting endonuclease mitochondrial</fullName>
    </submittedName>
</protein>
<proteinExistence type="predicted"/>
<organism evidence="3 4">
    <name type="scientific">Ophiostoma piceae (strain UAMH 11346)</name>
    <name type="common">Sap stain fungus</name>
    <dbReference type="NCBI Taxonomy" id="1262450"/>
    <lineage>
        <taxon>Eukaryota</taxon>
        <taxon>Fungi</taxon>
        <taxon>Dikarya</taxon>
        <taxon>Ascomycota</taxon>
        <taxon>Pezizomycotina</taxon>
        <taxon>Sordariomycetes</taxon>
        <taxon>Sordariomycetidae</taxon>
        <taxon>Ophiostomatales</taxon>
        <taxon>Ophiostomataceae</taxon>
        <taxon>Ophiostoma</taxon>
    </lineage>
</organism>
<feature type="region of interest" description="Disordered" evidence="1">
    <location>
        <begin position="305"/>
        <end position="336"/>
    </location>
</feature>
<reference evidence="3 4" key="1">
    <citation type="journal article" date="2013" name="BMC Genomics">
        <title>The genome and transcriptome of the pine saprophyte Ophiostoma piceae, and a comparison with the bark beetle-associated pine pathogen Grosmannia clavigera.</title>
        <authorList>
            <person name="Haridas S."/>
            <person name="Wang Y."/>
            <person name="Lim L."/>
            <person name="Massoumi Alamouti S."/>
            <person name="Jackman S."/>
            <person name="Docking R."/>
            <person name="Robertson G."/>
            <person name="Birol I."/>
            <person name="Bohlmann J."/>
            <person name="Breuil C."/>
        </authorList>
    </citation>
    <scope>NUCLEOTIDE SEQUENCE [LARGE SCALE GENOMIC DNA]</scope>
    <source>
        <strain evidence="3 4">UAMH 11346</strain>
    </source>
</reference>